<feature type="transmembrane region" description="Helical" evidence="6">
    <location>
        <begin position="338"/>
        <end position="366"/>
    </location>
</feature>
<accession>A0A2R8AYZ1</accession>
<keyword evidence="3 6" id="KW-0812">Transmembrane</keyword>
<feature type="domain" description="Major facilitator superfamily (MFS) profile" evidence="7">
    <location>
        <begin position="10"/>
        <end position="395"/>
    </location>
</feature>
<dbReference type="InterPro" id="IPR011701">
    <property type="entry name" value="MFS"/>
</dbReference>
<feature type="transmembrane region" description="Helical" evidence="6">
    <location>
        <begin position="372"/>
        <end position="390"/>
    </location>
</feature>
<evidence type="ECO:0000256" key="1">
    <source>
        <dbReference type="ARBA" id="ARBA00004141"/>
    </source>
</evidence>
<feature type="transmembrane region" description="Helical" evidence="6">
    <location>
        <begin position="135"/>
        <end position="159"/>
    </location>
</feature>
<feature type="transmembrane region" description="Helical" evidence="6">
    <location>
        <begin position="305"/>
        <end position="326"/>
    </location>
</feature>
<sequence>MPAQVSRLEFIAIMAMLFATIAFSIDSMLPALPEIAQELTPDNINNAQLVLTSFVLGMGVGTLFTGPMSDAWGRKPLVLGGAALYIVGSALAYYANTLELMLVSRVIQGLGAAGPRVVSLAITRDLYSGRAMARIMSFVMMVFTMVPALAPSIGAVVIAFAGWRAIFIAFILFSALSCLWLGLRMPETLARENRVKFRFSTLKHACQDMASRPVVVWSIIAQSIGFSLIFAMISSVQQIYDVIFDKADSFPLYFGAIAIISATSSMINAALVMRLGMRAIVTFVFAAQLVISTVTLIVALSGVGIGTLFVVFLIWQTSVFFTAGLTMGNLNAITMEPLGHIAGSAASVIGAVSTVIAVLLAAPIGLMFDGTLIPITASYAVLALAGVLVMRHVTRVSDPIPAE</sequence>
<keyword evidence="2" id="KW-0813">Transport</keyword>
<evidence type="ECO:0000313" key="9">
    <source>
        <dbReference type="Proteomes" id="UP000244904"/>
    </source>
</evidence>
<dbReference type="PANTHER" id="PTHR23502">
    <property type="entry name" value="MAJOR FACILITATOR SUPERFAMILY"/>
    <property type="match status" value="1"/>
</dbReference>
<dbReference type="OrthoDB" id="9800416at2"/>
<feature type="transmembrane region" description="Helical" evidence="6">
    <location>
        <begin position="7"/>
        <end position="25"/>
    </location>
</feature>
<comment type="subcellular location">
    <subcellularLocation>
        <location evidence="1">Membrane</location>
        <topology evidence="1">Multi-pass membrane protein</topology>
    </subcellularLocation>
</comment>
<dbReference type="AlphaFoldDB" id="A0A2R8AYZ1"/>
<proteinExistence type="predicted"/>
<evidence type="ECO:0000256" key="4">
    <source>
        <dbReference type="ARBA" id="ARBA00022989"/>
    </source>
</evidence>
<dbReference type="CDD" id="cd17320">
    <property type="entry name" value="MFS_MdfA_MDR_like"/>
    <property type="match status" value="1"/>
</dbReference>
<reference evidence="9" key="1">
    <citation type="submission" date="2018-03" db="EMBL/GenBank/DDBJ databases">
        <authorList>
            <person name="Rodrigo-Torres L."/>
            <person name="Arahal R. D."/>
            <person name="Lucena T."/>
        </authorList>
    </citation>
    <scope>NUCLEOTIDE SEQUENCE [LARGE SCALE GENOMIC DNA]</scope>
    <source>
        <strain evidence="9">CECT 8871</strain>
    </source>
</reference>
<evidence type="ECO:0000259" key="7">
    <source>
        <dbReference type="PROSITE" id="PS50850"/>
    </source>
</evidence>
<evidence type="ECO:0000256" key="3">
    <source>
        <dbReference type="ARBA" id="ARBA00022692"/>
    </source>
</evidence>
<gene>
    <name evidence="8" type="primary">bcr_2</name>
    <name evidence="8" type="ORF">PRI8871_03074</name>
</gene>
<evidence type="ECO:0000256" key="2">
    <source>
        <dbReference type="ARBA" id="ARBA00022448"/>
    </source>
</evidence>
<evidence type="ECO:0000256" key="5">
    <source>
        <dbReference type="ARBA" id="ARBA00023136"/>
    </source>
</evidence>
<dbReference type="GO" id="GO:0042908">
    <property type="term" value="P:xenobiotic transport"/>
    <property type="evidence" value="ECO:0007669"/>
    <property type="project" value="UniProtKB-ARBA"/>
</dbReference>
<dbReference type="GO" id="GO:0005886">
    <property type="term" value="C:plasma membrane"/>
    <property type="evidence" value="ECO:0007669"/>
    <property type="project" value="TreeGrafter"/>
</dbReference>
<keyword evidence="4 6" id="KW-1133">Transmembrane helix</keyword>
<keyword evidence="5 6" id="KW-0472">Membrane</keyword>
<feature type="transmembrane region" description="Helical" evidence="6">
    <location>
        <begin position="77"/>
        <end position="96"/>
    </location>
</feature>
<dbReference type="PROSITE" id="PS50850">
    <property type="entry name" value="MFS"/>
    <property type="match status" value="1"/>
</dbReference>
<feature type="transmembrane region" description="Helical" evidence="6">
    <location>
        <begin position="214"/>
        <end position="240"/>
    </location>
</feature>
<dbReference type="SUPFAM" id="SSF103473">
    <property type="entry name" value="MFS general substrate transporter"/>
    <property type="match status" value="1"/>
</dbReference>
<dbReference type="PANTHER" id="PTHR23502:SF132">
    <property type="entry name" value="POLYAMINE TRANSPORTER 2-RELATED"/>
    <property type="match status" value="1"/>
</dbReference>
<dbReference type="Gene3D" id="1.20.1720.10">
    <property type="entry name" value="Multidrug resistance protein D"/>
    <property type="match status" value="1"/>
</dbReference>
<dbReference type="InterPro" id="IPR036259">
    <property type="entry name" value="MFS_trans_sf"/>
</dbReference>
<name>A0A2R8AYZ1_9RHOB</name>
<evidence type="ECO:0000313" key="8">
    <source>
        <dbReference type="EMBL" id="SPF81252.1"/>
    </source>
</evidence>
<dbReference type="RefSeq" id="WP_108887104.1">
    <property type="nucleotide sequence ID" value="NZ_OMOJ01000008.1"/>
</dbReference>
<feature type="transmembrane region" description="Helical" evidence="6">
    <location>
        <begin position="45"/>
        <end position="65"/>
    </location>
</feature>
<dbReference type="Pfam" id="PF07690">
    <property type="entry name" value="MFS_1"/>
    <property type="match status" value="1"/>
</dbReference>
<dbReference type="InterPro" id="IPR020846">
    <property type="entry name" value="MFS_dom"/>
</dbReference>
<dbReference type="EMBL" id="OMOJ01000008">
    <property type="protein sequence ID" value="SPF81252.1"/>
    <property type="molecule type" value="Genomic_DNA"/>
</dbReference>
<feature type="transmembrane region" description="Helical" evidence="6">
    <location>
        <begin position="252"/>
        <end position="272"/>
    </location>
</feature>
<dbReference type="InterPro" id="IPR005829">
    <property type="entry name" value="Sugar_transporter_CS"/>
</dbReference>
<dbReference type="GO" id="GO:0022857">
    <property type="term" value="F:transmembrane transporter activity"/>
    <property type="evidence" value="ECO:0007669"/>
    <property type="project" value="InterPro"/>
</dbReference>
<dbReference type="Proteomes" id="UP000244904">
    <property type="component" value="Unassembled WGS sequence"/>
</dbReference>
<organism evidence="8 9">
    <name type="scientific">Pseudoprimorskyibacter insulae</name>
    <dbReference type="NCBI Taxonomy" id="1695997"/>
    <lineage>
        <taxon>Bacteria</taxon>
        <taxon>Pseudomonadati</taxon>
        <taxon>Pseudomonadota</taxon>
        <taxon>Alphaproteobacteria</taxon>
        <taxon>Rhodobacterales</taxon>
        <taxon>Paracoccaceae</taxon>
        <taxon>Pseudoprimorskyibacter</taxon>
    </lineage>
</organism>
<keyword evidence="9" id="KW-1185">Reference proteome</keyword>
<protein>
    <submittedName>
        <fullName evidence="8">Bicyclomycin resistance protein</fullName>
    </submittedName>
</protein>
<feature type="transmembrane region" description="Helical" evidence="6">
    <location>
        <begin position="165"/>
        <end position="183"/>
    </location>
</feature>
<feature type="transmembrane region" description="Helical" evidence="6">
    <location>
        <begin position="279"/>
        <end position="299"/>
    </location>
</feature>
<dbReference type="PROSITE" id="PS00216">
    <property type="entry name" value="SUGAR_TRANSPORT_1"/>
    <property type="match status" value="1"/>
</dbReference>
<dbReference type="GO" id="GO:0140115">
    <property type="term" value="P:export across plasma membrane"/>
    <property type="evidence" value="ECO:0007669"/>
    <property type="project" value="UniProtKB-ARBA"/>
</dbReference>
<evidence type="ECO:0000256" key="6">
    <source>
        <dbReference type="SAM" id="Phobius"/>
    </source>
</evidence>